<gene>
    <name evidence="3" type="ORF">DW668_04970</name>
</gene>
<accession>A0A414Q836</accession>
<evidence type="ECO:0000313" key="4">
    <source>
        <dbReference type="Proteomes" id="UP000283762"/>
    </source>
</evidence>
<dbReference type="GO" id="GO:0003677">
    <property type="term" value="F:DNA binding"/>
    <property type="evidence" value="ECO:0007669"/>
    <property type="project" value="InterPro"/>
</dbReference>
<protein>
    <recommendedName>
        <fullName evidence="2">KilA-N domain-containing protein</fullName>
    </recommendedName>
</protein>
<keyword evidence="1" id="KW-0175">Coiled coil</keyword>
<name>A0A414Q836_BACSE</name>
<dbReference type="EMBL" id="QRHJ01000009">
    <property type="protein sequence ID" value="RHF76941.1"/>
    <property type="molecule type" value="Genomic_DNA"/>
</dbReference>
<reference evidence="3 4" key="1">
    <citation type="submission" date="2018-08" db="EMBL/GenBank/DDBJ databases">
        <title>A genome reference for cultivated species of the human gut microbiota.</title>
        <authorList>
            <person name="Zou Y."/>
            <person name="Xue W."/>
            <person name="Luo G."/>
        </authorList>
    </citation>
    <scope>NUCLEOTIDE SEQUENCE [LARGE SCALE GENOMIC DNA]</scope>
    <source>
        <strain evidence="3 4">AM25-16</strain>
    </source>
</reference>
<evidence type="ECO:0000259" key="2">
    <source>
        <dbReference type="PROSITE" id="PS51301"/>
    </source>
</evidence>
<dbReference type="InterPro" id="IPR017880">
    <property type="entry name" value="KilA_N"/>
</dbReference>
<feature type="domain" description="KilA-N" evidence="2">
    <location>
        <begin position="4"/>
        <end position="107"/>
    </location>
</feature>
<evidence type="ECO:0000256" key="1">
    <source>
        <dbReference type="SAM" id="Coils"/>
    </source>
</evidence>
<feature type="coiled-coil region" evidence="1">
    <location>
        <begin position="136"/>
        <end position="163"/>
    </location>
</feature>
<sequence length="270" mass="30233">MNTSIIKFDYNGNIIPFEKGSDVMVNLTAMAKAYPDKNLSTIVNSQEISDYCTSLSKLKNFSLADLLIVKRGGDNPGTWAHRLVAIRVAQKLNSDLAVWVDMRVDELLKYGMTATQPTLEQMINNPDLVISLATQLKNEREEKQRMACENQILKEQNKNIIEETKPAVTFTNAFSGAESSCLIGELAKLIAQNGYDIGEKRLFAWMRKNGYLGKHGERYNVPNQKYIEQGLFVIKKGVRSGSNGVLHTTLTTKVSGKGQVYFVNKFLNTI</sequence>
<dbReference type="PROSITE" id="PS51301">
    <property type="entry name" value="KILA_N"/>
    <property type="match status" value="1"/>
</dbReference>
<dbReference type="RefSeq" id="WP_118206938.1">
    <property type="nucleotide sequence ID" value="NZ_JAHOHI010000002.1"/>
</dbReference>
<dbReference type="InterPro" id="IPR018004">
    <property type="entry name" value="KilA/APSES_HTH"/>
</dbReference>
<dbReference type="InterPro" id="IPR005039">
    <property type="entry name" value="Ant_C"/>
</dbReference>
<dbReference type="Pfam" id="PF04383">
    <property type="entry name" value="KilA-N"/>
    <property type="match status" value="1"/>
</dbReference>
<dbReference type="Pfam" id="PF03374">
    <property type="entry name" value="ANT"/>
    <property type="match status" value="1"/>
</dbReference>
<dbReference type="AlphaFoldDB" id="A0A414Q836"/>
<organism evidence="3 4">
    <name type="scientific">Bacteroides stercoris</name>
    <dbReference type="NCBI Taxonomy" id="46506"/>
    <lineage>
        <taxon>Bacteria</taxon>
        <taxon>Pseudomonadati</taxon>
        <taxon>Bacteroidota</taxon>
        <taxon>Bacteroidia</taxon>
        <taxon>Bacteroidales</taxon>
        <taxon>Bacteroidaceae</taxon>
        <taxon>Bacteroides</taxon>
    </lineage>
</organism>
<comment type="caution">
    <text evidence="3">The sequence shown here is derived from an EMBL/GenBank/DDBJ whole genome shotgun (WGS) entry which is preliminary data.</text>
</comment>
<evidence type="ECO:0000313" key="3">
    <source>
        <dbReference type="EMBL" id="RHF76941.1"/>
    </source>
</evidence>
<dbReference type="Proteomes" id="UP000283762">
    <property type="component" value="Unassembled WGS sequence"/>
</dbReference>
<proteinExistence type="predicted"/>